<evidence type="ECO:0000313" key="1">
    <source>
        <dbReference type="EMBL" id="HIZ24217.1"/>
    </source>
</evidence>
<name>A0A9D2DVX7_9FIRM</name>
<reference evidence="1" key="2">
    <citation type="submission" date="2021-04" db="EMBL/GenBank/DDBJ databases">
        <authorList>
            <person name="Gilroy R."/>
        </authorList>
    </citation>
    <scope>NUCLEOTIDE SEQUENCE</scope>
    <source>
        <strain evidence="1">CHK33-5263</strain>
    </source>
</reference>
<reference evidence="1" key="1">
    <citation type="journal article" date="2021" name="PeerJ">
        <title>Extensive microbial diversity within the chicken gut microbiome revealed by metagenomics and culture.</title>
        <authorList>
            <person name="Gilroy R."/>
            <person name="Ravi A."/>
            <person name="Getino M."/>
            <person name="Pursley I."/>
            <person name="Horton D.L."/>
            <person name="Alikhan N.F."/>
            <person name="Baker D."/>
            <person name="Gharbi K."/>
            <person name="Hall N."/>
            <person name="Watson M."/>
            <person name="Adriaenssens E.M."/>
            <person name="Foster-Nyarko E."/>
            <person name="Jarju S."/>
            <person name="Secka A."/>
            <person name="Antonio M."/>
            <person name="Oren A."/>
            <person name="Chaudhuri R.R."/>
            <person name="La Ragione R."/>
            <person name="Hildebrand F."/>
            <person name="Pallen M.J."/>
        </authorList>
    </citation>
    <scope>NUCLEOTIDE SEQUENCE</scope>
    <source>
        <strain evidence="1">CHK33-5263</strain>
    </source>
</reference>
<sequence length="298" mass="34410">MTERERTDEQRVGRKIQFSKKKNAVTFIGYLAGERVFCLRTKQGGSKKLVLRGEVCTIDDGKSYCLTEEQLQRLNAAQAQFDLDFGTARQGGGGFLCARSDGETRYARPLAGGEYHFFAESANGDVRQKKGTVFDYLTDYFDLRLILPFRGRDFEAEERDRAAYRRREEALLTALGDNFIACEIKYLNDLASREEVEFLIRSDGKPRFFKQKEVYGTEDVRLLNAQPIPRSFFHPSLQYRITVEIDGMQFRTFYHWNSDRLSVKGEAKSTCIAISGELKEHIRVFTGGDEVLRNKHWW</sequence>
<dbReference type="AlphaFoldDB" id="A0A9D2DVX7"/>
<comment type="caution">
    <text evidence="1">The sequence shown here is derived from an EMBL/GenBank/DDBJ whole genome shotgun (WGS) entry which is preliminary data.</text>
</comment>
<proteinExistence type="predicted"/>
<dbReference type="Proteomes" id="UP000824044">
    <property type="component" value="Unassembled WGS sequence"/>
</dbReference>
<evidence type="ECO:0000313" key="2">
    <source>
        <dbReference type="Proteomes" id="UP000824044"/>
    </source>
</evidence>
<protein>
    <submittedName>
        <fullName evidence="1">Uncharacterized protein</fullName>
    </submittedName>
</protein>
<organism evidence="1 2">
    <name type="scientific">Candidatus Gallimonas intestinigallinarum</name>
    <dbReference type="NCBI Taxonomy" id="2838604"/>
    <lineage>
        <taxon>Bacteria</taxon>
        <taxon>Bacillati</taxon>
        <taxon>Bacillota</taxon>
        <taxon>Clostridia</taxon>
        <taxon>Candidatus Gallimonas</taxon>
    </lineage>
</organism>
<gene>
    <name evidence="1" type="ORF">H9812_01915</name>
</gene>
<accession>A0A9D2DVX7</accession>
<dbReference type="EMBL" id="DXBS01000041">
    <property type="protein sequence ID" value="HIZ24217.1"/>
    <property type="molecule type" value="Genomic_DNA"/>
</dbReference>